<protein>
    <submittedName>
        <fullName evidence="2">Uncharacterized protein</fullName>
    </submittedName>
</protein>
<keyword evidence="1" id="KW-1133">Transmembrane helix</keyword>
<keyword evidence="1" id="KW-0812">Transmembrane</keyword>
<evidence type="ECO:0000313" key="3">
    <source>
        <dbReference type="Proteomes" id="UP000029647"/>
    </source>
</evidence>
<reference evidence="2 3" key="1">
    <citation type="journal article" date="2014" name="Genome Announc.">
        <title>Draft Genome Sequences of Marine Flavobacterium Nonlabens Strains NR17, NR24, NR27, NR32, NR33, and Ara13.</title>
        <authorList>
            <person name="Nakanishi M."/>
            <person name="Meirelles P."/>
            <person name="Suzuki R."/>
            <person name="Takatani N."/>
            <person name="Mino S."/>
            <person name="Suda W."/>
            <person name="Oshima K."/>
            <person name="Hattori M."/>
            <person name="Ohkuma M."/>
            <person name="Hosokawa M."/>
            <person name="Miyashita K."/>
            <person name="Thompson F.L."/>
            <person name="Niwa A."/>
            <person name="Sawabe T."/>
            <person name="Sawabe T."/>
        </authorList>
    </citation>
    <scope>NUCLEOTIDE SEQUENCE [LARGE SCALE GENOMIC DNA]</scope>
    <source>
        <strain evidence="3">JCM19275</strain>
    </source>
</reference>
<feature type="transmembrane region" description="Helical" evidence="1">
    <location>
        <begin position="33"/>
        <end position="55"/>
    </location>
</feature>
<name>A0A090W9L1_NONUL</name>
<organism evidence="2 3">
    <name type="scientific">Nonlabens ulvanivorans</name>
    <name type="common">Persicivirga ulvanivorans</name>
    <dbReference type="NCBI Taxonomy" id="906888"/>
    <lineage>
        <taxon>Bacteria</taxon>
        <taxon>Pseudomonadati</taxon>
        <taxon>Bacteroidota</taxon>
        <taxon>Flavobacteriia</taxon>
        <taxon>Flavobacteriales</taxon>
        <taxon>Flavobacteriaceae</taxon>
        <taxon>Nonlabens</taxon>
    </lineage>
</organism>
<evidence type="ECO:0000313" key="2">
    <source>
        <dbReference type="EMBL" id="GAL73626.1"/>
    </source>
</evidence>
<gene>
    <name evidence="2" type="ORF">JCM19275_2473</name>
</gene>
<dbReference type="AlphaFoldDB" id="A0A090W9L1"/>
<sequence>MVYLQPNHSKMNINYLLIFQNETIFKDTVLYDLLIALLIGVISGVIASLVFFLILRIFKPKISISPQITRAIRKNDEGEDEYVYKFKFINNTRSDIENVSIDLFLMEDYFNGSAKNYKSKNLEVAQPEFKFLTGKGSKNDEIHNNCVQMTIKEPLEELWNGHREWLHLQIDSKHSKSGRRKVEVKTYKDPTTTIVDGRFDSGDNFNILN</sequence>
<proteinExistence type="predicted"/>
<dbReference type="EMBL" id="BBNT01000001">
    <property type="protein sequence ID" value="GAL73626.1"/>
    <property type="molecule type" value="Genomic_DNA"/>
</dbReference>
<dbReference type="Proteomes" id="UP000029647">
    <property type="component" value="Unassembled WGS sequence"/>
</dbReference>
<evidence type="ECO:0000256" key="1">
    <source>
        <dbReference type="SAM" id="Phobius"/>
    </source>
</evidence>
<comment type="caution">
    <text evidence="2">The sequence shown here is derived from an EMBL/GenBank/DDBJ whole genome shotgun (WGS) entry which is preliminary data.</text>
</comment>
<keyword evidence="1" id="KW-0472">Membrane</keyword>
<accession>A0A090W9L1</accession>